<accession>A0A6C0JEK3</accession>
<dbReference type="GO" id="GO:0006362">
    <property type="term" value="P:transcription elongation by RNA polymerase I"/>
    <property type="evidence" value="ECO:0007669"/>
    <property type="project" value="TreeGrafter"/>
</dbReference>
<dbReference type="Pfam" id="PF01191">
    <property type="entry name" value="RNA_pol_Rpb5_C"/>
    <property type="match status" value="1"/>
</dbReference>
<dbReference type="Gene3D" id="3.90.940.20">
    <property type="entry name" value="RPB5-like RNA polymerase subunit"/>
    <property type="match status" value="1"/>
</dbReference>
<dbReference type="SUPFAM" id="SSF53036">
    <property type="entry name" value="Eukaryotic RPB5 N-terminal domain"/>
    <property type="match status" value="1"/>
</dbReference>
<dbReference type="GO" id="GO:0003899">
    <property type="term" value="F:DNA-directed RNA polymerase activity"/>
    <property type="evidence" value="ECO:0007669"/>
    <property type="project" value="InterPro"/>
</dbReference>
<dbReference type="GO" id="GO:0005665">
    <property type="term" value="C:RNA polymerase II, core complex"/>
    <property type="evidence" value="ECO:0007669"/>
    <property type="project" value="TreeGrafter"/>
</dbReference>
<evidence type="ECO:0008006" key="6">
    <source>
        <dbReference type="Google" id="ProtNLM"/>
    </source>
</evidence>
<dbReference type="InterPro" id="IPR036710">
    <property type="entry name" value="RNA_pol_Rpb5_N_sf"/>
</dbReference>
<dbReference type="SUPFAM" id="SSF55287">
    <property type="entry name" value="RPB5-like RNA polymerase subunit"/>
    <property type="match status" value="1"/>
</dbReference>
<feature type="domain" description="RNA polymerase subunit H/Rpb5 C-terminal" evidence="3">
    <location>
        <begin position="125"/>
        <end position="199"/>
    </location>
</feature>
<dbReference type="GO" id="GO:0006366">
    <property type="term" value="P:transcription by RNA polymerase II"/>
    <property type="evidence" value="ECO:0007669"/>
    <property type="project" value="TreeGrafter"/>
</dbReference>
<dbReference type="AlphaFoldDB" id="A0A6C0JEK3"/>
<dbReference type="GO" id="GO:0042797">
    <property type="term" value="P:tRNA transcription by RNA polymerase III"/>
    <property type="evidence" value="ECO:0007669"/>
    <property type="project" value="TreeGrafter"/>
</dbReference>
<evidence type="ECO:0000256" key="1">
    <source>
        <dbReference type="ARBA" id="ARBA00023163"/>
    </source>
</evidence>
<dbReference type="InterPro" id="IPR005571">
    <property type="entry name" value="RNA_pol_Rpb5_N"/>
</dbReference>
<name>A0A6C0JEK3_9ZZZZ</name>
<dbReference type="Gene3D" id="3.40.1340.10">
    <property type="entry name" value="RNA polymerase, Rpb5, N-terminal domain"/>
    <property type="match status" value="1"/>
</dbReference>
<dbReference type="Pfam" id="PF03871">
    <property type="entry name" value="RNA_pol_Rpb5_N"/>
    <property type="match status" value="1"/>
</dbReference>
<sequence>MDESIVIKRAWDTCIELIEDREYLLKNEYKKITENDLKYIVSNNKNLDIIASNTDNSKKIYVKFILNIKVKPSLIKEIVEEIKKEIKTDNLDIILVVSTKPNNPIVKLTKEITRLQIMWLKQLQFNPTKHYLVPKHIKLNNDEIDLLMKKFSLQSKNLLPLLSKDDVISRYYNYKSGDIIKIINTSSSQNCSYEFFRCVR</sequence>
<evidence type="ECO:0000256" key="2">
    <source>
        <dbReference type="ARBA" id="ARBA00025765"/>
    </source>
</evidence>
<dbReference type="GO" id="GO:0003677">
    <property type="term" value="F:DNA binding"/>
    <property type="evidence" value="ECO:0007669"/>
    <property type="project" value="InterPro"/>
</dbReference>
<keyword evidence="1" id="KW-0804">Transcription</keyword>
<dbReference type="EMBL" id="MN740374">
    <property type="protein sequence ID" value="QHU03301.1"/>
    <property type="molecule type" value="Genomic_DNA"/>
</dbReference>
<dbReference type="InterPro" id="IPR000783">
    <property type="entry name" value="RNA_pol_subH/Rpb5_C"/>
</dbReference>
<dbReference type="InterPro" id="IPR014381">
    <property type="entry name" value="Arch_Rpo5/euc_Rpb5"/>
</dbReference>
<dbReference type="InterPro" id="IPR020608">
    <property type="entry name" value="RNA_pol_subH/Rpb5_CS"/>
</dbReference>
<feature type="domain" description="RNA polymerase Rpb5 N-terminal" evidence="4">
    <location>
        <begin position="9"/>
        <end position="81"/>
    </location>
</feature>
<dbReference type="PANTHER" id="PTHR10535">
    <property type="entry name" value="DNA-DIRECTED RNA POLYMERASES I, II, AND III SUBUNIT RPABC1"/>
    <property type="match status" value="1"/>
</dbReference>
<protein>
    <recommendedName>
        <fullName evidence="6">RNA polymerase subunit H/Rpb5 C-terminal domain-containing protein</fullName>
    </recommendedName>
</protein>
<proteinExistence type="inferred from homology"/>
<comment type="similarity">
    <text evidence="2">Belongs to the archaeal Rpo5/eukaryotic RPB5 RNA polymerase subunit family.</text>
</comment>
<dbReference type="GO" id="GO:0005736">
    <property type="term" value="C:RNA polymerase I complex"/>
    <property type="evidence" value="ECO:0007669"/>
    <property type="project" value="TreeGrafter"/>
</dbReference>
<dbReference type="InterPro" id="IPR035913">
    <property type="entry name" value="RPB5-like_sf"/>
</dbReference>
<evidence type="ECO:0000313" key="5">
    <source>
        <dbReference type="EMBL" id="QHU03301.1"/>
    </source>
</evidence>
<reference evidence="5" key="1">
    <citation type="journal article" date="2020" name="Nature">
        <title>Giant virus diversity and host interactions through global metagenomics.</title>
        <authorList>
            <person name="Schulz F."/>
            <person name="Roux S."/>
            <person name="Paez-Espino D."/>
            <person name="Jungbluth S."/>
            <person name="Walsh D.A."/>
            <person name="Denef V.J."/>
            <person name="McMahon K.D."/>
            <person name="Konstantinidis K.T."/>
            <person name="Eloe-Fadrosh E.A."/>
            <person name="Kyrpides N.C."/>
            <person name="Woyke T."/>
        </authorList>
    </citation>
    <scope>NUCLEOTIDE SEQUENCE</scope>
    <source>
        <strain evidence="5">GVMAG-M-3300026093-6</strain>
    </source>
</reference>
<dbReference type="PROSITE" id="PS01110">
    <property type="entry name" value="RNA_POL_H_23KD"/>
    <property type="match status" value="1"/>
</dbReference>
<dbReference type="GO" id="GO:0005666">
    <property type="term" value="C:RNA polymerase III complex"/>
    <property type="evidence" value="ECO:0007669"/>
    <property type="project" value="TreeGrafter"/>
</dbReference>
<evidence type="ECO:0000259" key="3">
    <source>
        <dbReference type="Pfam" id="PF01191"/>
    </source>
</evidence>
<organism evidence="5">
    <name type="scientific">viral metagenome</name>
    <dbReference type="NCBI Taxonomy" id="1070528"/>
    <lineage>
        <taxon>unclassified sequences</taxon>
        <taxon>metagenomes</taxon>
        <taxon>organismal metagenomes</taxon>
    </lineage>
</organism>
<dbReference type="PANTHER" id="PTHR10535:SF0">
    <property type="entry name" value="DNA-DIRECTED RNA POLYMERASES I, II, AND III SUBUNIT RPABC1"/>
    <property type="match status" value="1"/>
</dbReference>
<dbReference type="PIRSF" id="PIRSF000747">
    <property type="entry name" value="RPB5"/>
    <property type="match status" value="1"/>
</dbReference>
<evidence type="ECO:0000259" key="4">
    <source>
        <dbReference type="Pfam" id="PF03871"/>
    </source>
</evidence>